<feature type="region of interest" description="Disordered" evidence="1">
    <location>
        <begin position="299"/>
        <end position="330"/>
    </location>
</feature>
<dbReference type="PANTHER" id="PTHR10983:SF16">
    <property type="entry name" value="LYSOCARDIOLIPIN ACYLTRANSFERASE 1"/>
    <property type="match status" value="1"/>
</dbReference>
<protein>
    <recommendedName>
        <fullName evidence="3">Phospholipid/glycerol acyltransferase domain-containing protein</fullName>
    </recommendedName>
</protein>
<feature type="domain" description="Phospholipid/glycerol acyltransferase" evidence="3">
    <location>
        <begin position="89"/>
        <end position="231"/>
    </location>
</feature>
<dbReference type="GO" id="GO:0016746">
    <property type="term" value="F:acyltransferase activity"/>
    <property type="evidence" value="ECO:0007669"/>
    <property type="project" value="InterPro"/>
</dbReference>
<dbReference type="NCBIfam" id="NF010621">
    <property type="entry name" value="PRK14014.1"/>
    <property type="match status" value="1"/>
</dbReference>
<proteinExistence type="predicted"/>
<keyword evidence="2" id="KW-0472">Membrane</keyword>
<dbReference type="PANTHER" id="PTHR10983">
    <property type="entry name" value="1-ACYLGLYCEROL-3-PHOSPHATE ACYLTRANSFERASE-RELATED"/>
    <property type="match status" value="1"/>
</dbReference>
<feature type="transmembrane region" description="Helical" evidence="2">
    <location>
        <begin position="13"/>
        <end position="39"/>
    </location>
</feature>
<name>A0A381Q5G6_9ZZZZ</name>
<sequence>MIQLLTNSIRIPIIVFLFILNTSFHGTLVSLCAPVKFVIPLSGWRHLWGKISYWISGGFIITNNFLLKIFFHIEWDVKGLDNLNPDGTYLVISNHLSLLDIPVAQGLFLRRIPFLLFYIKQELLWIPFLGQALWALEYPTMKRYSRETLKIRPELRGKDLETAKISCEKLLGHPVTILNYAEGTRFTPEKQTKTKSPYINLLKPRAGGIHTVLSSLGDEMTCILNVTLVYPGHSSPNFSDLLYGRVSRIVVRIETLKLGEGVVPSVEEIRGKGGSLAVRNCLNELWCVKDKFISKIHSESQVNTETNQPTNEPSSTESVGSSSTTPFSSE</sequence>
<dbReference type="SUPFAM" id="SSF69593">
    <property type="entry name" value="Glycerol-3-phosphate (1)-acyltransferase"/>
    <property type="match status" value="1"/>
</dbReference>
<dbReference type="EMBL" id="UINC01001202">
    <property type="protein sequence ID" value="SUZ74158.1"/>
    <property type="molecule type" value="Genomic_DNA"/>
</dbReference>
<feature type="compositionally biased region" description="Low complexity" evidence="1">
    <location>
        <begin position="314"/>
        <end position="330"/>
    </location>
</feature>
<keyword evidence="2" id="KW-1133">Transmembrane helix</keyword>
<evidence type="ECO:0000259" key="3">
    <source>
        <dbReference type="SMART" id="SM00563"/>
    </source>
</evidence>
<keyword evidence="2" id="KW-0812">Transmembrane</keyword>
<reference evidence="4" key="1">
    <citation type="submission" date="2018-05" db="EMBL/GenBank/DDBJ databases">
        <authorList>
            <person name="Lanie J.A."/>
            <person name="Ng W.-L."/>
            <person name="Kazmierczak K.M."/>
            <person name="Andrzejewski T.M."/>
            <person name="Davidsen T.M."/>
            <person name="Wayne K.J."/>
            <person name="Tettelin H."/>
            <person name="Glass J.I."/>
            <person name="Rusch D."/>
            <person name="Podicherti R."/>
            <person name="Tsui H.-C.T."/>
            <person name="Winkler M.E."/>
        </authorList>
    </citation>
    <scope>NUCLEOTIDE SEQUENCE</scope>
</reference>
<dbReference type="AlphaFoldDB" id="A0A381Q5G6"/>
<feature type="compositionally biased region" description="Polar residues" evidence="1">
    <location>
        <begin position="299"/>
        <end position="313"/>
    </location>
</feature>
<dbReference type="CDD" id="cd07990">
    <property type="entry name" value="LPLAT_LCLAT1-like"/>
    <property type="match status" value="1"/>
</dbReference>
<evidence type="ECO:0000313" key="4">
    <source>
        <dbReference type="EMBL" id="SUZ74158.1"/>
    </source>
</evidence>
<gene>
    <name evidence="4" type="ORF">METZ01_LOCUS27012</name>
</gene>
<organism evidence="4">
    <name type="scientific">marine metagenome</name>
    <dbReference type="NCBI Taxonomy" id="408172"/>
    <lineage>
        <taxon>unclassified sequences</taxon>
        <taxon>metagenomes</taxon>
        <taxon>ecological metagenomes</taxon>
    </lineage>
</organism>
<dbReference type="Pfam" id="PF01553">
    <property type="entry name" value="Acyltransferase"/>
    <property type="match status" value="1"/>
</dbReference>
<dbReference type="InterPro" id="IPR002123">
    <property type="entry name" value="Plipid/glycerol_acylTrfase"/>
</dbReference>
<accession>A0A381Q5G6</accession>
<evidence type="ECO:0000256" key="1">
    <source>
        <dbReference type="SAM" id="MobiDB-lite"/>
    </source>
</evidence>
<evidence type="ECO:0000256" key="2">
    <source>
        <dbReference type="SAM" id="Phobius"/>
    </source>
</evidence>
<dbReference type="SMART" id="SM00563">
    <property type="entry name" value="PlsC"/>
    <property type="match status" value="1"/>
</dbReference>